<evidence type="ECO:0000259" key="10">
    <source>
        <dbReference type="Pfam" id="PF01769"/>
    </source>
</evidence>
<feature type="transmembrane region" description="Helical" evidence="9">
    <location>
        <begin position="352"/>
        <end position="374"/>
    </location>
</feature>
<feature type="domain" description="SLC41A/MgtE integral membrane" evidence="10">
    <location>
        <begin position="60"/>
        <end position="192"/>
    </location>
</feature>
<feature type="transmembrane region" description="Helical" evidence="9">
    <location>
        <begin position="316"/>
        <end position="340"/>
    </location>
</feature>
<evidence type="ECO:0000256" key="1">
    <source>
        <dbReference type="ARBA" id="ARBA00004141"/>
    </source>
</evidence>
<feature type="transmembrane region" description="Helical" evidence="9">
    <location>
        <begin position="386"/>
        <end position="411"/>
    </location>
</feature>
<evidence type="ECO:0000256" key="7">
    <source>
        <dbReference type="ARBA" id="ARBA00023065"/>
    </source>
</evidence>
<dbReference type="GO" id="GO:0016020">
    <property type="term" value="C:membrane"/>
    <property type="evidence" value="ECO:0007669"/>
    <property type="project" value="UniProtKB-SubCell"/>
</dbReference>
<dbReference type="InterPro" id="IPR036739">
    <property type="entry name" value="SLC41_membr_dom_sf"/>
</dbReference>
<dbReference type="GO" id="GO:0008324">
    <property type="term" value="F:monoatomic cation transmembrane transporter activity"/>
    <property type="evidence" value="ECO:0007669"/>
    <property type="project" value="InterPro"/>
</dbReference>
<dbReference type="InterPro" id="IPR045349">
    <property type="entry name" value="SLC41A1-3"/>
</dbReference>
<feature type="transmembrane region" description="Helical" evidence="9">
    <location>
        <begin position="21"/>
        <end position="46"/>
    </location>
</feature>
<accession>A0A6J6QL12</accession>
<evidence type="ECO:0000256" key="8">
    <source>
        <dbReference type="ARBA" id="ARBA00023136"/>
    </source>
</evidence>
<evidence type="ECO:0000256" key="4">
    <source>
        <dbReference type="ARBA" id="ARBA00022692"/>
    </source>
</evidence>
<evidence type="ECO:0000256" key="6">
    <source>
        <dbReference type="ARBA" id="ARBA00022989"/>
    </source>
</evidence>
<keyword evidence="8 9" id="KW-0472">Membrane</keyword>
<name>A0A6J6QL12_9ZZZZ</name>
<protein>
    <submittedName>
        <fullName evidence="11">Unannotated protein</fullName>
    </submittedName>
</protein>
<dbReference type="InterPro" id="IPR006667">
    <property type="entry name" value="SLC41_membr_dom"/>
</dbReference>
<evidence type="ECO:0000313" key="11">
    <source>
        <dbReference type="EMBL" id="CAB4711549.1"/>
    </source>
</evidence>
<dbReference type="Pfam" id="PF01769">
    <property type="entry name" value="MgtE"/>
    <property type="match status" value="2"/>
</dbReference>
<keyword evidence="6 9" id="KW-1133">Transmembrane helix</keyword>
<evidence type="ECO:0000256" key="5">
    <source>
        <dbReference type="ARBA" id="ARBA00022842"/>
    </source>
</evidence>
<keyword evidence="5" id="KW-0460">Magnesium</keyword>
<feature type="transmembrane region" description="Helical" evidence="9">
    <location>
        <begin position="138"/>
        <end position="162"/>
    </location>
</feature>
<feature type="transmembrane region" description="Helical" evidence="9">
    <location>
        <begin position="203"/>
        <end position="228"/>
    </location>
</feature>
<evidence type="ECO:0000256" key="9">
    <source>
        <dbReference type="SAM" id="Phobius"/>
    </source>
</evidence>
<keyword evidence="7" id="KW-0406">Ion transport</keyword>
<keyword evidence="3" id="KW-0813">Transport</keyword>
<dbReference type="Gene3D" id="1.10.357.20">
    <property type="entry name" value="SLC41 divalent cation transporters, integral membrane domain"/>
    <property type="match status" value="2"/>
</dbReference>
<dbReference type="EMBL" id="CAFBMM010000084">
    <property type="protein sequence ID" value="CAB4914293.1"/>
    <property type="molecule type" value="Genomic_DNA"/>
</dbReference>
<reference evidence="11" key="1">
    <citation type="submission" date="2020-05" db="EMBL/GenBank/DDBJ databases">
        <authorList>
            <person name="Chiriac C."/>
            <person name="Salcher M."/>
            <person name="Ghai R."/>
            <person name="Kavagutti S V."/>
        </authorList>
    </citation>
    <scope>NUCLEOTIDE SEQUENCE</scope>
</reference>
<feature type="transmembrane region" description="Helical" evidence="9">
    <location>
        <begin position="240"/>
        <end position="260"/>
    </location>
</feature>
<feature type="domain" description="SLC41A/MgtE integral membrane" evidence="10">
    <location>
        <begin position="273"/>
        <end position="403"/>
    </location>
</feature>
<sequence length="412" mass="42606">MLRRPRFLRRVRALVSADPTGVRSGFVAHLLAIFTGLVAGLTLGSITGTLEALPGLLVLVPAAVGLRGNVFGALGSRLGTLVATGGSYRTRRRTSEVNQNLRASIGLSIGLSLLLALVAKIVASAFGVPNAIGVDDFIVISLFGGLIPTFVVLAITMGVASLSVHRDWDVDNVSVPVVTAAGDVITLPSLFLATLLVRDVPSWLPTFLAAISIIIGVGFLVAGIRSAWPILRRITRESVPILLAAGVVSTLAGVTIQSRFTPLIEYPALFIVIPPLLSLSGSLAGMLSARVATKLHLGLVDPDRFVLGPVADDVGLLYLIGIPIFLVLGLAASLLAAVFSLASPGVIELIELLLMAGVIATTLAALAGYIGAIVTYRLGWDPDNNGVPIVSSASDFLGAIALMVSLAILGLS</sequence>
<evidence type="ECO:0000256" key="3">
    <source>
        <dbReference type="ARBA" id="ARBA00022448"/>
    </source>
</evidence>
<proteinExistence type="inferred from homology"/>
<organism evidence="11">
    <name type="scientific">freshwater metagenome</name>
    <dbReference type="NCBI Taxonomy" id="449393"/>
    <lineage>
        <taxon>unclassified sequences</taxon>
        <taxon>metagenomes</taxon>
        <taxon>ecological metagenomes</taxon>
    </lineage>
</organism>
<dbReference type="AlphaFoldDB" id="A0A6J6QL12"/>
<evidence type="ECO:0000313" key="12">
    <source>
        <dbReference type="EMBL" id="CAB4914293.1"/>
    </source>
</evidence>
<comment type="similarity">
    <text evidence="2">Belongs to the SLC41A transporter family.</text>
</comment>
<feature type="transmembrane region" description="Helical" evidence="9">
    <location>
        <begin position="174"/>
        <end position="197"/>
    </location>
</feature>
<dbReference type="EMBL" id="CAEZYK010000001">
    <property type="protein sequence ID" value="CAB4711549.1"/>
    <property type="molecule type" value="Genomic_DNA"/>
</dbReference>
<evidence type="ECO:0000313" key="13">
    <source>
        <dbReference type="EMBL" id="CAB5017022.1"/>
    </source>
</evidence>
<gene>
    <name evidence="11" type="ORF">UFOPK2683_00021</name>
    <name evidence="12" type="ORF">UFOPK3605_01322</name>
    <name evidence="13" type="ORF">UFOPK4121_00418</name>
</gene>
<dbReference type="SUPFAM" id="SSF161093">
    <property type="entry name" value="MgtE membrane domain-like"/>
    <property type="match status" value="2"/>
</dbReference>
<dbReference type="PANTHER" id="PTHR16228">
    <property type="entry name" value="DIVALENT CATION TRANSPORTER SOLUTE CARRIER FAMILY 41"/>
    <property type="match status" value="1"/>
</dbReference>
<keyword evidence="4 9" id="KW-0812">Transmembrane</keyword>
<evidence type="ECO:0000256" key="2">
    <source>
        <dbReference type="ARBA" id="ARBA00009749"/>
    </source>
</evidence>
<dbReference type="EMBL" id="CAFBPQ010000007">
    <property type="protein sequence ID" value="CAB5017022.1"/>
    <property type="molecule type" value="Genomic_DNA"/>
</dbReference>
<feature type="transmembrane region" description="Helical" evidence="9">
    <location>
        <begin position="58"/>
        <end position="84"/>
    </location>
</feature>
<feature type="transmembrane region" description="Helical" evidence="9">
    <location>
        <begin position="105"/>
        <end position="126"/>
    </location>
</feature>
<comment type="subcellular location">
    <subcellularLocation>
        <location evidence="1">Membrane</location>
        <topology evidence="1">Multi-pass membrane protein</topology>
    </subcellularLocation>
</comment>
<dbReference type="PANTHER" id="PTHR16228:SF7">
    <property type="entry name" value="SLC41A_MGTE INTEGRAL MEMBRANE DOMAIN-CONTAINING PROTEIN"/>
    <property type="match status" value="1"/>
</dbReference>